<feature type="region of interest" description="Disordered" evidence="1">
    <location>
        <begin position="14"/>
        <end position="39"/>
    </location>
</feature>
<dbReference type="Proteomes" id="UP000277580">
    <property type="component" value="Unassembled WGS sequence"/>
</dbReference>
<reference evidence="3 4" key="1">
    <citation type="journal article" date="2018" name="Nat. Ecol. Evol.">
        <title>Pezizomycetes genomes reveal the molecular basis of ectomycorrhizal truffle lifestyle.</title>
        <authorList>
            <person name="Murat C."/>
            <person name="Payen T."/>
            <person name="Noel B."/>
            <person name="Kuo A."/>
            <person name="Morin E."/>
            <person name="Chen J."/>
            <person name="Kohler A."/>
            <person name="Krizsan K."/>
            <person name="Balestrini R."/>
            <person name="Da Silva C."/>
            <person name="Montanini B."/>
            <person name="Hainaut M."/>
            <person name="Levati E."/>
            <person name="Barry K.W."/>
            <person name="Belfiori B."/>
            <person name="Cichocki N."/>
            <person name="Clum A."/>
            <person name="Dockter R.B."/>
            <person name="Fauchery L."/>
            <person name="Guy J."/>
            <person name="Iotti M."/>
            <person name="Le Tacon F."/>
            <person name="Lindquist E.A."/>
            <person name="Lipzen A."/>
            <person name="Malagnac F."/>
            <person name="Mello A."/>
            <person name="Molinier V."/>
            <person name="Miyauchi S."/>
            <person name="Poulain J."/>
            <person name="Riccioni C."/>
            <person name="Rubini A."/>
            <person name="Sitrit Y."/>
            <person name="Splivallo R."/>
            <person name="Traeger S."/>
            <person name="Wang M."/>
            <person name="Zifcakova L."/>
            <person name="Wipf D."/>
            <person name="Zambonelli A."/>
            <person name="Paolocci F."/>
            <person name="Nowrousian M."/>
            <person name="Ottonello S."/>
            <person name="Baldrian P."/>
            <person name="Spatafora J.W."/>
            <person name="Henrissat B."/>
            <person name="Nagy L.G."/>
            <person name="Aury J.M."/>
            <person name="Wincker P."/>
            <person name="Grigoriev I.V."/>
            <person name="Bonfante P."/>
            <person name="Martin F.M."/>
        </authorList>
    </citation>
    <scope>NUCLEOTIDE SEQUENCE [LARGE SCALE GENOMIC DNA]</scope>
    <source>
        <strain evidence="3 4">CCBAS932</strain>
    </source>
</reference>
<dbReference type="AlphaFoldDB" id="A0A3N4L0K3"/>
<protein>
    <recommendedName>
        <fullName evidence="2">DUF7729 domain-containing protein</fullName>
    </recommendedName>
</protein>
<feature type="domain" description="DUF7729" evidence="2">
    <location>
        <begin position="53"/>
        <end position="260"/>
    </location>
</feature>
<gene>
    <name evidence="3" type="ORF">P167DRAFT_551496</name>
</gene>
<dbReference type="InParanoid" id="A0A3N4L0K3"/>
<evidence type="ECO:0000259" key="2">
    <source>
        <dbReference type="Pfam" id="PF24855"/>
    </source>
</evidence>
<evidence type="ECO:0000256" key="1">
    <source>
        <dbReference type="SAM" id="MobiDB-lite"/>
    </source>
</evidence>
<dbReference type="Pfam" id="PF24855">
    <property type="entry name" value="DUF7729"/>
    <property type="match status" value="1"/>
</dbReference>
<organism evidence="3 4">
    <name type="scientific">Morchella conica CCBAS932</name>
    <dbReference type="NCBI Taxonomy" id="1392247"/>
    <lineage>
        <taxon>Eukaryota</taxon>
        <taxon>Fungi</taxon>
        <taxon>Dikarya</taxon>
        <taxon>Ascomycota</taxon>
        <taxon>Pezizomycotina</taxon>
        <taxon>Pezizomycetes</taxon>
        <taxon>Pezizales</taxon>
        <taxon>Morchellaceae</taxon>
        <taxon>Morchella</taxon>
    </lineage>
</organism>
<evidence type="ECO:0000313" key="4">
    <source>
        <dbReference type="Proteomes" id="UP000277580"/>
    </source>
</evidence>
<sequence>MVLLMTGSAVAAPTDSEATTTATATTTESATSTSSEEAAATTTVVTTVGTIETPTLFDTVSIASNSTTTTCPIFFSRFLSDPQFQKCLPLSGLLLSSQSYFEITKEGGFATTQVVDQTCNVDVPTCQLVMEKLGWQIGLEENCGADLQLGNPVVQQARAAFISYKAVYLAGCLKSDSGSYCYVDALMNVTSPSDSYVYYLPLGQNFPGGARPTCSDCLSNTLRIYSAFAGNSSQPLYDTYTSATQQINMGCGPDFSNTTVQFQMSNSGRSTFSPAPLMLLSTLLVVIGLIV</sequence>
<dbReference type="PANTHER" id="PTHR39460:SF1">
    <property type="entry name" value="C6 TRANSCRIPTION FACTOR"/>
    <property type="match status" value="1"/>
</dbReference>
<keyword evidence="4" id="KW-1185">Reference proteome</keyword>
<dbReference type="PANTHER" id="PTHR39460">
    <property type="entry name" value="EXPRESSED PROTEIN"/>
    <property type="match status" value="1"/>
</dbReference>
<dbReference type="OrthoDB" id="2564812at2759"/>
<proteinExistence type="predicted"/>
<name>A0A3N4L0K3_9PEZI</name>
<dbReference type="InterPro" id="IPR056146">
    <property type="entry name" value="DUF7729"/>
</dbReference>
<evidence type="ECO:0000313" key="3">
    <source>
        <dbReference type="EMBL" id="RPB16337.1"/>
    </source>
</evidence>
<dbReference type="EMBL" id="ML119109">
    <property type="protein sequence ID" value="RPB16337.1"/>
    <property type="molecule type" value="Genomic_DNA"/>
</dbReference>
<accession>A0A3N4L0K3</accession>